<dbReference type="Pfam" id="PF13505">
    <property type="entry name" value="OMP_b-brl"/>
    <property type="match status" value="1"/>
</dbReference>
<organism evidence="4 5">
    <name type="scientific">Geobacter benzoatilyticus</name>
    <dbReference type="NCBI Taxonomy" id="2815309"/>
    <lineage>
        <taxon>Bacteria</taxon>
        <taxon>Pseudomonadati</taxon>
        <taxon>Thermodesulfobacteriota</taxon>
        <taxon>Desulfuromonadia</taxon>
        <taxon>Geobacterales</taxon>
        <taxon>Geobacteraceae</taxon>
        <taxon>Geobacter</taxon>
    </lineage>
</organism>
<evidence type="ECO:0000259" key="3">
    <source>
        <dbReference type="Pfam" id="PF13505"/>
    </source>
</evidence>
<protein>
    <submittedName>
        <fullName evidence="4">Porin family protein</fullName>
    </submittedName>
</protein>
<dbReference type="InterPro" id="IPR027385">
    <property type="entry name" value="Beta-barrel_OMP"/>
</dbReference>
<feature type="signal peptide" evidence="2">
    <location>
        <begin position="1"/>
        <end position="22"/>
    </location>
</feature>
<reference evidence="4 5" key="1">
    <citation type="submission" date="2021-03" db="EMBL/GenBank/DDBJ databases">
        <title>Geobacter metallireducens gen. nov. sp. nov., a microorganism capable of coupling the complete oxidation of organic compounds to the reduction of iron and other metals.</title>
        <authorList>
            <person name="Li Y."/>
        </authorList>
    </citation>
    <scope>NUCLEOTIDE SEQUENCE [LARGE SCALE GENOMIC DNA]</scope>
    <source>
        <strain evidence="4 5">Jerry-YX</strain>
    </source>
</reference>
<name>A0ABX7Q3Z7_9BACT</name>
<keyword evidence="1 2" id="KW-0732">Signal</keyword>
<dbReference type="Proteomes" id="UP000663651">
    <property type="component" value="Chromosome"/>
</dbReference>
<dbReference type="InterPro" id="IPR011250">
    <property type="entry name" value="OMP/PagP_B-barrel"/>
</dbReference>
<dbReference type="Gene3D" id="2.40.160.20">
    <property type="match status" value="1"/>
</dbReference>
<feature type="chain" id="PRO_5046837933" evidence="2">
    <location>
        <begin position="23"/>
        <end position="197"/>
    </location>
</feature>
<sequence length="197" mass="21536">MKIKTLILAGCMCMASAIPAFAAGPYVGFGGGLSLNHDSDLEVSGYSGSADVEYDPGYGFNVVGGYDFNPIRLEAEFAYRNSDVDEVENSSISDTEVSTMSYMINAYYDVKTFNSQIKPYFGVGMGLINGELEVDGYDEDDTTFGYQFTAGATTEVAKNVNLDLYYRFQGAPSDFEKDGVELSYNNSSFFVGFRFGF</sequence>
<evidence type="ECO:0000256" key="1">
    <source>
        <dbReference type="ARBA" id="ARBA00022729"/>
    </source>
</evidence>
<dbReference type="RefSeq" id="WP_207163965.1">
    <property type="nucleotide sequence ID" value="NZ_CP071382.1"/>
</dbReference>
<keyword evidence="5" id="KW-1185">Reference proteome</keyword>
<evidence type="ECO:0000313" key="4">
    <source>
        <dbReference type="EMBL" id="QSV46177.1"/>
    </source>
</evidence>
<gene>
    <name evidence="4" type="ORF">JZM60_02515</name>
</gene>
<dbReference type="EMBL" id="CP071382">
    <property type="protein sequence ID" value="QSV46177.1"/>
    <property type="molecule type" value="Genomic_DNA"/>
</dbReference>
<accession>A0ABX7Q3Z7</accession>
<dbReference type="SUPFAM" id="SSF56925">
    <property type="entry name" value="OMPA-like"/>
    <property type="match status" value="1"/>
</dbReference>
<proteinExistence type="predicted"/>
<feature type="domain" description="Outer membrane protein beta-barrel" evidence="3">
    <location>
        <begin position="13"/>
        <end position="195"/>
    </location>
</feature>
<evidence type="ECO:0000313" key="5">
    <source>
        <dbReference type="Proteomes" id="UP000663651"/>
    </source>
</evidence>
<evidence type="ECO:0000256" key="2">
    <source>
        <dbReference type="SAM" id="SignalP"/>
    </source>
</evidence>